<dbReference type="EMBL" id="JH000015">
    <property type="protein sequence ID" value="EGW00487.1"/>
    <property type="molecule type" value="Genomic_DNA"/>
</dbReference>
<organism evidence="1 2">
    <name type="scientific">Cricetulus griseus</name>
    <name type="common">Chinese hamster</name>
    <name type="synonym">Cricetulus barabensis griseus</name>
    <dbReference type="NCBI Taxonomy" id="10029"/>
    <lineage>
        <taxon>Eukaryota</taxon>
        <taxon>Metazoa</taxon>
        <taxon>Chordata</taxon>
        <taxon>Craniata</taxon>
        <taxon>Vertebrata</taxon>
        <taxon>Euteleostomi</taxon>
        <taxon>Mammalia</taxon>
        <taxon>Eutheria</taxon>
        <taxon>Euarchontoglires</taxon>
        <taxon>Glires</taxon>
        <taxon>Rodentia</taxon>
        <taxon>Myomorpha</taxon>
        <taxon>Muroidea</taxon>
        <taxon>Cricetidae</taxon>
        <taxon>Cricetinae</taxon>
        <taxon>Cricetulus</taxon>
    </lineage>
</organism>
<proteinExistence type="predicted"/>
<sequence length="63" mass="6898">MRKAPQLDFRLAQQFICAPQATSLQSTSLTVHPLGLSSSLLPIKGNPTREKTIITAYSQQSQV</sequence>
<gene>
    <name evidence="1" type="ORF">I79_000755</name>
</gene>
<evidence type="ECO:0000313" key="2">
    <source>
        <dbReference type="Proteomes" id="UP000001075"/>
    </source>
</evidence>
<dbReference type="InParanoid" id="G3GSY3"/>
<reference evidence="2" key="1">
    <citation type="journal article" date="2011" name="Nat. Biotechnol.">
        <title>The genomic sequence of the Chinese hamster ovary (CHO)-K1 cell line.</title>
        <authorList>
            <person name="Xu X."/>
            <person name="Nagarajan H."/>
            <person name="Lewis N.E."/>
            <person name="Pan S."/>
            <person name="Cai Z."/>
            <person name="Liu X."/>
            <person name="Chen W."/>
            <person name="Xie M."/>
            <person name="Wang W."/>
            <person name="Hammond S."/>
            <person name="Andersen M.R."/>
            <person name="Neff N."/>
            <person name="Passarelli B."/>
            <person name="Koh W."/>
            <person name="Fan H.C."/>
            <person name="Wang J."/>
            <person name="Gui Y."/>
            <person name="Lee K.H."/>
            <person name="Betenbaugh M.J."/>
            <person name="Quake S.R."/>
            <person name="Famili I."/>
            <person name="Palsson B.O."/>
            <person name="Wang J."/>
        </authorList>
    </citation>
    <scope>NUCLEOTIDE SEQUENCE [LARGE SCALE GENOMIC DNA]</scope>
    <source>
        <strain evidence="2">CHO K1 cell line</strain>
    </source>
</reference>
<accession>G3GSY3</accession>
<evidence type="ECO:0000313" key="1">
    <source>
        <dbReference type="EMBL" id="EGW00487.1"/>
    </source>
</evidence>
<protein>
    <submittedName>
        <fullName evidence="1">Uncharacterized protein</fullName>
    </submittedName>
</protein>
<dbReference type="Proteomes" id="UP000001075">
    <property type="component" value="Unassembled WGS sequence"/>
</dbReference>
<dbReference type="AlphaFoldDB" id="G3GSY3"/>
<name>G3GSY3_CRIGR</name>